<dbReference type="PRINTS" id="PR00599">
    <property type="entry name" value="MAPEPTIDASE"/>
</dbReference>
<feature type="binding site" evidence="5">
    <location>
        <position position="147"/>
    </location>
    <ligand>
        <name>substrate</name>
    </ligand>
</feature>
<organism evidence="8 9">
    <name type="scientific">Dinothrombium tinctorium</name>
    <dbReference type="NCBI Taxonomy" id="1965070"/>
    <lineage>
        <taxon>Eukaryota</taxon>
        <taxon>Metazoa</taxon>
        <taxon>Ecdysozoa</taxon>
        <taxon>Arthropoda</taxon>
        <taxon>Chelicerata</taxon>
        <taxon>Arachnida</taxon>
        <taxon>Acari</taxon>
        <taxon>Acariformes</taxon>
        <taxon>Trombidiformes</taxon>
        <taxon>Prostigmata</taxon>
        <taxon>Anystina</taxon>
        <taxon>Parasitengona</taxon>
        <taxon>Trombidioidea</taxon>
        <taxon>Trombidiidae</taxon>
        <taxon>Dinothrombium</taxon>
    </lineage>
</organism>
<dbReference type="PANTHER" id="PTHR43330:SF8">
    <property type="entry name" value="METHIONINE AMINOPEPTIDASE 1D, MITOCHONDRIAL"/>
    <property type="match status" value="1"/>
</dbReference>
<dbReference type="PANTHER" id="PTHR43330">
    <property type="entry name" value="METHIONINE AMINOPEPTIDASE"/>
    <property type="match status" value="1"/>
</dbReference>
<dbReference type="STRING" id="1965070.A0A443QRL9"/>
<feature type="binding site" evidence="5">
    <location>
        <position position="277"/>
    </location>
    <ligand>
        <name>a divalent metal cation</name>
        <dbReference type="ChEBI" id="CHEBI:60240"/>
        <label>2</label>
        <note>catalytic</note>
    </ligand>
</feature>
<dbReference type="InterPro" id="IPR000994">
    <property type="entry name" value="Pept_M24"/>
</dbReference>
<dbReference type="GO" id="GO:0070006">
    <property type="term" value="F:metalloaminopeptidase activity"/>
    <property type="evidence" value="ECO:0007669"/>
    <property type="project" value="UniProtKB-UniRule"/>
</dbReference>
<evidence type="ECO:0000256" key="3">
    <source>
        <dbReference type="ARBA" id="ARBA00022723"/>
    </source>
</evidence>
<evidence type="ECO:0000313" key="9">
    <source>
        <dbReference type="Proteomes" id="UP000285301"/>
    </source>
</evidence>
<keyword evidence="4 5" id="KW-0378">Hydrolase</keyword>
<feature type="domain" description="Peptidase M24" evidence="7">
    <location>
        <begin position="83"/>
        <end position="314"/>
    </location>
</feature>
<dbReference type="SUPFAM" id="SSF55920">
    <property type="entry name" value="Creatinase/aminopeptidase"/>
    <property type="match status" value="1"/>
</dbReference>
<proteinExistence type="inferred from homology"/>
<dbReference type="GO" id="GO:0006508">
    <property type="term" value="P:proteolysis"/>
    <property type="evidence" value="ECO:0007669"/>
    <property type="project" value="UniProtKB-KW"/>
</dbReference>
<comment type="catalytic activity">
    <reaction evidence="5 6">
        <text>Release of N-terminal amino acids, preferentially methionine, from peptides and arylamides.</text>
        <dbReference type="EC" id="3.4.11.18"/>
    </reaction>
</comment>
<dbReference type="AlphaFoldDB" id="A0A443QRL9"/>
<comment type="function">
    <text evidence="6">Cotranslationally removes the N-terminal methionine from nascent proteins. The N-terminal methionine is often cleaved when the second residue in the primary sequence is small and uncharged (Met-Ala-, Cys, Gly, Pro, Ser, Thr, or Val).</text>
</comment>
<dbReference type="EMBL" id="NCKU01004653">
    <property type="protein sequence ID" value="RWS05651.1"/>
    <property type="molecule type" value="Genomic_DNA"/>
</dbReference>
<feature type="binding site" evidence="5">
    <location>
        <position position="245"/>
    </location>
    <ligand>
        <name>substrate</name>
    </ligand>
</feature>
<dbReference type="EC" id="3.4.11.18" evidence="6"/>
<evidence type="ECO:0000256" key="1">
    <source>
        <dbReference type="ARBA" id="ARBA00022438"/>
    </source>
</evidence>
<evidence type="ECO:0000256" key="2">
    <source>
        <dbReference type="ARBA" id="ARBA00022670"/>
    </source>
</evidence>
<feature type="binding site" evidence="5">
    <location>
        <position position="308"/>
    </location>
    <ligand>
        <name>a divalent metal cation</name>
        <dbReference type="ChEBI" id="CHEBI:60240"/>
        <label>1</label>
    </ligand>
</feature>
<evidence type="ECO:0000256" key="4">
    <source>
        <dbReference type="ARBA" id="ARBA00022801"/>
    </source>
</evidence>
<evidence type="ECO:0000256" key="5">
    <source>
        <dbReference type="HAMAP-Rule" id="MF_03174"/>
    </source>
</evidence>
<reference evidence="8 9" key="1">
    <citation type="journal article" date="2018" name="Gigascience">
        <title>Genomes of trombidid mites reveal novel predicted allergens and laterally-transferred genes associated with secondary metabolism.</title>
        <authorList>
            <person name="Dong X."/>
            <person name="Chaisiri K."/>
            <person name="Xia D."/>
            <person name="Armstrong S.D."/>
            <person name="Fang Y."/>
            <person name="Donnelly M.J."/>
            <person name="Kadowaki T."/>
            <person name="McGarry J.W."/>
            <person name="Darby A.C."/>
            <person name="Makepeace B.L."/>
        </authorList>
    </citation>
    <scope>NUCLEOTIDE SEQUENCE [LARGE SCALE GENOMIC DNA]</scope>
    <source>
        <strain evidence="8">UoL-WK</strain>
    </source>
</reference>
<dbReference type="Pfam" id="PF00557">
    <property type="entry name" value="Peptidase_M24"/>
    <property type="match status" value="1"/>
</dbReference>
<name>A0A443QRL9_9ACAR</name>
<comment type="caution">
    <text evidence="8">The sequence shown here is derived from an EMBL/GenBank/DDBJ whole genome shotgun (WGS) entry which is preliminary data.</text>
</comment>
<dbReference type="InterPro" id="IPR001714">
    <property type="entry name" value="Pept_M24_MAP"/>
</dbReference>
<dbReference type="GO" id="GO:0004239">
    <property type="term" value="F:initiator methionyl aminopeptidase activity"/>
    <property type="evidence" value="ECO:0007669"/>
    <property type="project" value="UniProtKB-UniRule"/>
</dbReference>
<accession>A0A443QRL9</accession>
<dbReference type="NCBIfam" id="TIGR00500">
    <property type="entry name" value="met_pdase_I"/>
    <property type="match status" value="1"/>
</dbReference>
<comment type="similarity">
    <text evidence="5">Belongs to the peptidase M24A family. Methionine aminopeptidase type 1 subfamily.</text>
</comment>
<feature type="binding site" evidence="5">
    <location>
        <position position="175"/>
    </location>
    <ligand>
        <name>a divalent metal cation</name>
        <dbReference type="ChEBI" id="CHEBI:60240"/>
        <label>1</label>
    </ligand>
</feature>
<dbReference type="Proteomes" id="UP000285301">
    <property type="component" value="Unassembled WGS sequence"/>
</dbReference>
<feature type="binding site" evidence="5">
    <location>
        <position position="164"/>
    </location>
    <ligand>
        <name>a divalent metal cation</name>
        <dbReference type="ChEBI" id="CHEBI:60240"/>
        <label>1</label>
    </ligand>
</feature>
<keyword evidence="3 5" id="KW-0479">Metal-binding</keyword>
<dbReference type="OrthoDB" id="3209743at2759"/>
<dbReference type="CDD" id="cd01086">
    <property type="entry name" value="MetAP1"/>
    <property type="match status" value="1"/>
</dbReference>
<keyword evidence="2 5" id="KW-0645">Protease</keyword>
<gene>
    <name evidence="8" type="ORF">B4U79_04156</name>
</gene>
<dbReference type="Gene3D" id="3.90.230.10">
    <property type="entry name" value="Creatinase/methionine aminopeptidase superfamily"/>
    <property type="match status" value="1"/>
</dbReference>
<evidence type="ECO:0000313" key="8">
    <source>
        <dbReference type="EMBL" id="RWS05651.1"/>
    </source>
</evidence>
<dbReference type="InterPro" id="IPR036005">
    <property type="entry name" value="Creatinase/aminopeptidase-like"/>
</dbReference>
<dbReference type="InterPro" id="IPR002467">
    <property type="entry name" value="Pept_M24A_MAP1"/>
</dbReference>
<comment type="cofactor">
    <cofactor evidence="5">
        <name>Co(2+)</name>
        <dbReference type="ChEBI" id="CHEBI:48828"/>
    </cofactor>
    <cofactor evidence="5">
        <name>Zn(2+)</name>
        <dbReference type="ChEBI" id="CHEBI:29105"/>
    </cofactor>
    <cofactor evidence="5">
        <name>Mn(2+)</name>
        <dbReference type="ChEBI" id="CHEBI:29035"/>
    </cofactor>
    <cofactor evidence="5">
        <name>Fe(2+)</name>
        <dbReference type="ChEBI" id="CHEBI:29033"/>
    </cofactor>
    <text evidence="5">Binds 2 divalent metal cations per subunit. Has a high-affinity and a low affinity metal-binding site. The true nature of the physiological cofactor is under debate. The enzyme is active with cobalt, zinc, manganese or divalent iron ions. Most likely, methionine aminopeptidases function as mononuclear Fe(2+)-metalloproteases under physiological conditions, and the catalytically relevant metal-binding site has been assigned to the histidine-containing high-affinity site.</text>
</comment>
<feature type="binding site" evidence="5">
    <location>
        <position position="238"/>
    </location>
    <ligand>
        <name>a divalent metal cation</name>
        <dbReference type="ChEBI" id="CHEBI:60240"/>
        <label>2</label>
        <note>catalytic</note>
    </ligand>
</feature>
<feature type="binding site" evidence="5">
    <location>
        <position position="308"/>
    </location>
    <ligand>
        <name>a divalent metal cation</name>
        <dbReference type="ChEBI" id="CHEBI:60240"/>
        <label>2</label>
        <note>catalytic</note>
    </ligand>
</feature>
<feature type="binding site" evidence="5">
    <location>
        <position position="175"/>
    </location>
    <ligand>
        <name>a divalent metal cation</name>
        <dbReference type="ChEBI" id="CHEBI:60240"/>
        <label>2</label>
        <note>catalytic</note>
    </ligand>
</feature>
<evidence type="ECO:0000256" key="6">
    <source>
        <dbReference type="RuleBase" id="RU003653"/>
    </source>
</evidence>
<dbReference type="HAMAP" id="MF_01974">
    <property type="entry name" value="MetAP_1"/>
    <property type="match status" value="1"/>
</dbReference>
<keyword evidence="9" id="KW-1185">Reference proteome</keyword>
<keyword evidence="1 5" id="KW-0031">Aminopeptidase</keyword>
<protein>
    <recommendedName>
        <fullName evidence="6">Methionine aminopeptidase</fullName>
        <ecNumber evidence="6">3.4.11.18</ecNumber>
    </recommendedName>
</protein>
<dbReference type="GO" id="GO:0046872">
    <property type="term" value="F:metal ion binding"/>
    <property type="evidence" value="ECO:0007669"/>
    <property type="project" value="UniProtKB-UniRule"/>
</dbReference>
<evidence type="ECO:0000259" key="7">
    <source>
        <dbReference type="Pfam" id="PF00557"/>
    </source>
</evidence>
<sequence length="328" mass="36357">MRLSLTRCIHDAIASKYGYSRNGFKYEIIRPQTYAAIERTFDRSIAKPIDAESNNESNCSSDGFLSSFSLNHCVKTAEDVNGIANASRIASKILTCTERLIEVGVSGEQIDDYVYQLCLSNRCYPSPLNYKGFPKCVTLSVNNVAVHGIPDKRKLVNGDIITVDVTVFCDGYHGDTAKTFIVGNGDNDARHLIKTSRQCLEEAIRVCRDGVPFSIIGKSIESTAKRNGLNVIPAICGHGIGRQFHEPPQIIHFDCENESDCNEMREIMRENMVFTIEPALSEGEVDIEVLGDGWTVTTCDNSRTAQFEHTICVKKNGAQILSTDLWSN</sequence>